<dbReference type="AlphaFoldDB" id="A0A6C0E021"/>
<reference evidence="1" key="1">
    <citation type="journal article" date="2020" name="Nature">
        <title>Giant virus diversity and host interactions through global metagenomics.</title>
        <authorList>
            <person name="Schulz F."/>
            <person name="Roux S."/>
            <person name="Paez-Espino D."/>
            <person name="Jungbluth S."/>
            <person name="Walsh D.A."/>
            <person name="Denef V.J."/>
            <person name="McMahon K.D."/>
            <person name="Konstantinidis K.T."/>
            <person name="Eloe-Fadrosh E.A."/>
            <person name="Kyrpides N.C."/>
            <person name="Woyke T."/>
        </authorList>
    </citation>
    <scope>NUCLEOTIDE SEQUENCE</scope>
    <source>
        <strain evidence="1">GVMAG-M-3300023179-111</strain>
    </source>
</reference>
<protein>
    <submittedName>
        <fullName evidence="1">Uncharacterized protein</fullName>
    </submittedName>
</protein>
<organism evidence="1">
    <name type="scientific">viral metagenome</name>
    <dbReference type="NCBI Taxonomy" id="1070528"/>
    <lineage>
        <taxon>unclassified sequences</taxon>
        <taxon>metagenomes</taxon>
        <taxon>organismal metagenomes</taxon>
    </lineage>
</organism>
<evidence type="ECO:0000313" key="1">
    <source>
        <dbReference type="EMBL" id="QHT22487.1"/>
    </source>
</evidence>
<dbReference type="EMBL" id="MN739710">
    <property type="protein sequence ID" value="QHT22487.1"/>
    <property type="molecule type" value="Genomic_DNA"/>
</dbReference>
<name>A0A6C0E021_9ZZZZ</name>
<proteinExistence type="predicted"/>
<accession>A0A6C0E021</accession>
<sequence>MCHHIQLQNFISDKEEELIEESLMFVDDYDMPELIDSDLIDIPELINGEYFYDRPELDVGELLEAYISEYIAENEYVREDNQ</sequence>